<evidence type="ECO:0000313" key="1">
    <source>
        <dbReference type="EMBL" id="GAA4327625.1"/>
    </source>
</evidence>
<keyword evidence="2" id="KW-1185">Reference proteome</keyword>
<protein>
    <submittedName>
        <fullName evidence="1">Uncharacterized protein</fullName>
    </submittedName>
</protein>
<evidence type="ECO:0000313" key="2">
    <source>
        <dbReference type="Proteomes" id="UP001500582"/>
    </source>
</evidence>
<accession>A0ABP8GNR0</accession>
<organism evidence="1 2">
    <name type="scientific">Mucilaginibacter gynuensis</name>
    <dbReference type="NCBI Taxonomy" id="1302236"/>
    <lineage>
        <taxon>Bacteria</taxon>
        <taxon>Pseudomonadati</taxon>
        <taxon>Bacteroidota</taxon>
        <taxon>Sphingobacteriia</taxon>
        <taxon>Sphingobacteriales</taxon>
        <taxon>Sphingobacteriaceae</taxon>
        <taxon>Mucilaginibacter</taxon>
    </lineage>
</organism>
<dbReference type="RefSeq" id="WP_345212051.1">
    <property type="nucleotide sequence ID" value="NZ_BAABFT010000008.1"/>
</dbReference>
<name>A0ABP8GNR0_9SPHI</name>
<sequence>MQEFYIDVVMYRGLTRIQVDEVPPEGWTSQGKPQFIIEFYADSGFLTLTLQLENGIWYDRNTRLSAEDYHLRFFEPGPDEAFVPNYKSPLSTEDIRIIGNGISNYMVVALTSYMGLFIPQFRTPTLN</sequence>
<proteinExistence type="predicted"/>
<dbReference type="EMBL" id="BAABFT010000008">
    <property type="protein sequence ID" value="GAA4327625.1"/>
    <property type="molecule type" value="Genomic_DNA"/>
</dbReference>
<dbReference type="Proteomes" id="UP001500582">
    <property type="component" value="Unassembled WGS sequence"/>
</dbReference>
<gene>
    <name evidence="1" type="ORF">GCM10023149_31140</name>
</gene>
<comment type="caution">
    <text evidence="1">The sequence shown here is derived from an EMBL/GenBank/DDBJ whole genome shotgun (WGS) entry which is preliminary data.</text>
</comment>
<reference evidence="2" key="1">
    <citation type="journal article" date="2019" name="Int. J. Syst. Evol. Microbiol.">
        <title>The Global Catalogue of Microorganisms (GCM) 10K type strain sequencing project: providing services to taxonomists for standard genome sequencing and annotation.</title>
        <authorList>
            <consortium name="The Broad Institute Genomics Platform"/>
            <consortium name="The Broad Institute Genome Sequencing Center for Infectious Disease"/>
            <person name="Wu L."/>
            <person name="Ma J."/>
        </authorList>
    </citation>
    <scope>NUCLEOTIDE SEQUENCE [LARGE SCALE GENOMIC DNA]</scope>
    <source>
        <strain evidence="2">JCM 17705</strain>
    </source>
</reference>